<evidence type="ECO:0000313" key="1">
    <source>
        <dbReference type="EMBL" id="MCI13877.1"/>
    </source>
</evidence>
<reference evidence="1 2" key="1">
    <citation type="journal article" date="2018" name="Front. Plant Sci.">
        <title>Red Clover (Trifolium pratense) and Zigzag Clover (T. medium) - A Picture of Genomic Similarities and Differences.</title>
        <authorList>
            <person name="Dluhosova J."/>
            <person name="Istvanek J."/>
            <person name="Nedelnik J."/>
            <person name="Repkova J."/>
        </authorList>
    </citation>
    <scope>NUCLEOTIDE SEQUENCE [LARGE SCALE GENOMIC DNA]</scope>
    <source>
        <strain evidence="2">cv. 10/8</strain>
        <tissue evidence="1">Leaf</tissue>
    </source>
</reference>
<comment type="caution">
    <text evidence="1">The sequence shown here is derived from an EMBL/GenBank/DDBJ whole genome shotgun (WGS) entry which is preliminary data.</text>
</comment>
<accession>A0A392PQF7</accession>
<organism evidence="1 2">
    <name type="scientific">Trifolium medium</name>
    <dbReference type="NCBI Taxonomy" id="97028"/>
    <lineage>
        <taxon>Eukaryota</taxon>
        <taxon>Viridiplantae</taxon>
        <taxon>Streptophyta</taxon>
        <taxon>Embryophyta</taxon>
        <taxon>Tracheophyta</taxon>
        <taxon>Spermatophyta</taxon>
        <taxon>Magnoliopsida</taxon>
        <taxon>eudicotyledons</taxon>
        <taxon>Gunneridae</taxon>
        <taxon>Pentapetalae</taxon>
        <taxon>rosids</taxon>
        <taxon>fabids</taxon>
        <taxon>Fabales</taxon>
        <taxon>Fabaceae</taxon>
        <taxon>Papilionoideae</taxon>
        <taxon>50 kb inversion clade</taxon>
        <taxon>NPAAA clade</taxon>
        <taxon>Hologalegina</taxon>
        <taxon>IRL clade</taxon>
        <taxon>Trifolieae</taxon>
        <taxon>Trifolium</taxon>
    </lineage>
</organism>
<protein>
    <submittedName>
        <fullName evidence="1">Uncharacterized protein</fullName>
    </submittedName>
</protein>
<name>A0A392PQF7_9FABA</name>
<proteinExistence type="predicted"/>
<feature type="non-terminal residue" evidence="1">
    <location>
        <position position="1"/>
    </location>
</feature>
<dbReference type="AlphaFoldDB" id="A0A392PQF7"/>
<sequence length="28" mass="2872">LCVSDCYAAALPSPAAASPHPLEVSWES</sequence>
<dbReference type="Proteomes" id="UP000265520">
    <property type="component" value="Unassembled WGS sequence"/>
</dbReference>
<keyword evidence="2" id="KW-1185">Reference proteome</keyword>
<dbReference type="EMBL" id="LXQA010089997">
    <property type="protein sequence ID" value="MCI13877.1"/>
    <property type="molecule type" value="Genomic_DNA"/>
</dbReference>
<evidence type="ECO:0000313" key="2">
    <source>
        <dbReference type="Proteomes" id="UP000265520"/>
    </source>
</evidence>